<dbReference type="PROSITE" id="PS50011">
    <property type="entry name" value="PROTEIN_KINASE_DOM"/>
    <property type="match status" value="1"/>
</dbReference>
<keyword evidence="4" id="KW-0723">Serine/threonine-protein kinase</keyword>
<dbReference type="PROSITE" id="PS00107">
    <property type="entry name" value="PROTEIN_KINASE_ATP"/>
    <property type="match status" value="1"/>
</dbReference>
<feature type="domain" description="Protein kinase" evidence="5">
    <location>
        <begin position="110"/>
        <end position="367"/>
    </location>
</feature>
<gene>
    <name evidence="6" type="ORF">PSON_ATCC_30995.1.T1040047</name>
</gene>
<evidence type="ECO:0000313" key="7">
    <source>
        <dbReference type="Proteomes" id="UP000692954"/>
    </source>
</evidence>
<keyword evidence="4" id="KW-0418">Kinase</keyword>
<organism evidence="6 7">
    <name type="scientific">Paramecium sonneborni</name>
    <dbReference type="NCBI Taxonomy" id="65129"/>
    <lineage>
        <taxon>Eukaryota</taxon>
        <taxon>Sar</taxon>
        <taxon>Alveolata</taxon>
        <taxon>Ciliophora</taxon>
        <taxon>Intramacronucleata</taxon>
        <taxon>Oligohymenophorea</taxon>
        <taxon>Peniculida</taxon>
        <taxon>Parameciidae</taxon>
        <taxon>Paramecium</taxon>
    </lineage>
</organism>
<feature type="binding site" evidence="3">
    <location>
        <position position="139"/>
    </location>
    <ligand>
        <name>ATP</name>
        <dbReference type="ChEBI" id="CHEBI:30616"/>
    </ligand>
</feature>
<keyword evidence="1 3" id="KW-0547">Nucleotide-binding</keyword>
<dbReference type="GO" id="GO:0005737">
    <property type="term" value="C:cytoplasm"/>
    <property type="evidence" value="ECO:0007669"/>
    <property type="project" value="TreeGrafter"/>
</dbReference>
<dbReference type="PANTHER" id="PTHR44167:SF18">
    <property type="entry name" value="PROTEIN KINASE DOMAIN-CONTAINING PROTEIN"/>
    <property type="match status" value="1"/>
</dbReference>
<evidence type="ECO:0000256" key="3">
    <source>
        <dbReference type="PROSITE-ProRule" id="PRU10141"/>
    </source>
</evidence>
<dbReference type="GO" id="GO:0044773">
    <property type="term" value="P:mitotic DNA damage checkpoint signaling"/>
    <property type="evidence" value="ECO:0007669"/>
    <property type="project" value="TreeGrafter"/>
</dbReference>
<dbReference type="EMBL" id="CAJJDN010000104">
    <property type="protein sequence ID" value="CAD8113715.1"/>
    <property type="molecule type" value="Genomic_DNA"/>
</dbReference>
<proteinExistence type="inferred from homology"/>
<reference evidence="6" key="1">
    <citation type="submission" date="2021-01" db="EMBL/GenBank/DDBJ databases">
        <authorList>
            <consortium name="Genoscope - CEA"/>
            <person name="William W."/>
        </authorList>
    </citation>
    <scope>NUCLEOTIDE SEQUENCE</scope>
</reference>
<evidence type="ECO:0000313" key="6">
    <source>
        <dbReference type="EMBL" id="CAD8113715.1"/>
    </source>
</evidence>
<keyword evidence="2 3" id="KW-0067">ATP-binding</keyword>
<dbReference type="InterPro" id="IPR000719">
    <property type="entry name" value="Prot_kinase_dom"/>
</dbReference>
<evidence type="ECO:0000256" key="1">
    <source>
        <dbReference type="ARBA" id="ARBA00022741"/>
    </source>
</evidence>
<evidence type="ECO:0000259" key="5">
    <source>
        <dbReference type="PROSITE" id="PS50011"/>
    </source>
</evidence>
<dbReference type="InterPro" id="IPR017441">
    <property type="entry name" value="Protein_kinase_ATP_BS"/>
</dbReference>
<accession>A0A8S1QH40</accession>
<dbReference type="InterPro" id="IPR008271">
    <property type="entry name" value="Ser/Thr_kinase_AS"/>
</dbReference>
<dbReference type="SMART" id="SM00220">
    <property type="entry name" value="S_TKc"/>
    <property type="match status" value="1"/>
</dbReference>
<evidence type="ECO:0000256" key="2">
    <source>
        <dbReference type="ARBA" id="ARBA00022840"/>
    </source>
</evidence>
<comment type="similarity">
    <text evidence="4">Belongs to the protein kinase superfamily.</text>
</comment>
<comment type="caution">
    <text evidence="6">The sequence shown here is derived from an EMBL/GenBank/DDBJ whole genome shotgun (WGS) entry which is preliminary data.</text>
</comment>
<dbReference type="AlphaFoldDB" id="A0A8S1QH40"/>
<dbReference type="Pfam" id="PF00069">
    <property type="entry name" value="Pkinase"/>
    <property type="match status" value="1"/>
</dbReference>
<keyword evidence="7" id="KW-1185">Reference proteome</keyword>
<dbReference type="GO" id="GO:0004674">
    <property type="term" value="F:protein serine/threonine kinase activity"/>
    <property type="evidence" value="ECO:0007669"/>
    <property type="project" value="UniProtKB-KW"/>
</dbReference>
<evidence type="ECO:0000256" key="4">
    <source>
        <dbReference type="RuleBase" id="RU000304"/>
    </source>
</evidence>
<sequence length="367" mass="42751">MFPCLEKVYQMVLQTQLQFLDTDPILQIKLQDPFRLILKKEYLHIYKEDEPLISFSISFPNLIRWHVTNKILIGFSIKEFEFRSHQNDLLKELKKILAGRLFFSKVQDFFIPMRTLGKGSSSKVLLVREIDGVDYYAAKCVQKEEMSFQEIEINNQLQHCAFITVKEVYQGETSFYIVMDLLSGKNLQSFLGHHKPLPLNQTKQIMHALLEGVEYMHSKNIMHRDIKPENIILEIRDGQVRLKIVDFGLATYSTLKRFKYPKCGTPGFVAPEVINLQNNNQTYDKICDIFSCGVIFYKLLTGRDVFPGSGFNYVLELNKKCNIDFSHLTLQQLPVNLTESCLKNVIKRSQIKTYSYLMFKSRILSKS</sequence>
<dbReference type="GO" id="GO:0005524">
    <property type="term" value="F:ATP binding"/>
    <property type="evidence" value="ECO:0007669"/>
    <property type="project" value="UniProtKB-UniRule"/>
</dbReference>
<keyword evidence="4" id="KW-0808">Transferase</keyword>
<dbReference type="OrthoDB" id="6097776at2759"/>
<protein>
    <recommendedName>
        <fullName evidence="5">Protein kinase domain-containing protein</fullName>
    </recommendedName>
</protein>
<name>A0A8S1QH40_9CILI</name>
<dbReference type="PANTHER" id="PTHR44167">
    <property type="entry name" value="OVARIAN-SPECIFIC SERINE/THREONINE-PROTEIN KINASE LOK-RELATED"/>
    <property type="match status" value="1"/>
</dbReference>
<dbReference type="Proteomes" id="UP000692954">
    <property type="component" value="Unassembled WGS sequence"/>
</dbReference>
<dbReference type="PROSITE" id="PS00108">
    <property type="entry name" value="PROTEIN_KINASE_ST"/>
    <property type="match status" value="1"/>
</dbReference>
<dbReference type="GO" id="GO:0005634">
    <property type="term" value="C:nucleus"/>
    <property type="evidence" value="ECO:0007669"/>
    <property type="project" value="TreeGrafter"/>
</dbReference>